<reference evidence="2" key="1">
    <citation type="submission" date="2021-01" db="EMBL/GenBank/DDBJ databases">
        <authorList>
            <person name="Corre E."/>
            <person name="Pelletier E."/>
            <person name="Niang G."/>
            <person name="Scheremetjew M."/>
            <person name="Finn R."/>
            <person name="Kale V."/>
            <person name="Holt S."/>
            <person name="Cochrane G."/>
            <person name="Meng A."/>
            <person name="Brown T."/>
            <person name="Cohen L."/>
        </authorList>
    </citation>
    <scope>NUCLEOTIDE SEQUENCE</scope>
    <source>
        <strain evidence="2">SL-175</strain>
    </source>
</reference>
<gene>
    <name evidence="2" type="ORF">MANT1106_LOCUS8047</name>
</gene>
<sequence>MANVDSLKEDPEVPTKVTIGEQAKVKASYWVYGGLFTAPVVSAAAFISLFTPDDENPSESQVWMHVGVPFVILFIVQLFSLSSLSNAFGMDIIQERNECVSLKTSMKTTLSNLALVSALLLGTVLGMLQSRSGDTLEAKWYGLILVMSVCFNLIAVIEAVLGTLYIDPLSEIAATQFVYENLIYFGEPITMTIAGFLNFALATLLFVFDNYGNEAGILASCLFWFVAMRLAVTYQTLSSWSNPFVTAAEREDRRVIFQAIMGAYTGSSGQSTSVQVVPST</sequence>
<dbReference type="AlphaFoldDB" id="A0A7S0X671"/>
<accession>A0A7S0X671</accession>
<protein>
    <submittedName>
        <fullName evidence="2">Uncharacterized protein</fullName>
    </submittedName>
</protein>
<proteinExistence type="predicted"/>
<feature type="transmembrane region" description="Helical" evidence="1">
    <location>
        <begin position="29"/>
        <end position="50"/>
    </location>
</feature>
<feature type="transmembrane region" description="Helical" evidence="1">
    <location>
        <begin position="109"/>
        <end position="128"/>
    </location>
</feature>
<keyword evidence="1" id="KW-0472">Membrane</keyword>
<name>A0A7S0X671_9CHLO</name>
<feature type="transmembrane region" description="Helical" evidence="1">
    <location>
        <begin position="140"/>
        <end position="161"/>
    </location>
</feature>
<organism evidence="2">
    <name type="scientific">Mantoniella antarctica</name>
    <dbReference type="NCBI Taxonomy" id="81844"/>
    <lineage>
        <taxon>Eukaryota</taxon>
        <taxon>Viridiplantae</taxon>
        <taxon>Chlorophyta</taxon>
        <taxon>Mamiellophyceae</taxon>
        <taxon>Mamiellales</taxon>
        <taxon>Mamiellaceae</taxon>
        <taxon>Mantoniella</taxon>
    </lineage>
</organism>
<evidence type="ECO:0000313" key="2">
    <source>
        <dbReference type="EMBL" id="CAD8705364.1"/>
    </source>
</evidence>
<keyword evidence="1" id="KW-1133">Transmembrane helix</keyword>
<keyword evidence="1" id="KW-0812">Transmembrane</keyword>
<evidence type="ECO:0000256" key="1">
    <source>
        <dbReference type="SAM" id="Phobius"/>
    </source>
</evidence>
<feature type="transmembrane region" description="Helical" evidence="1">
    <location>
        <begin position="214"/>
        <end position="232"/>
    </location>
</feature>
<feature type="transmembrane region" description="Helical" evidence="1">
    <location>
        <begin position="62"/>
        <end position="88"/>
    </location>
</feature>
<dbReference type="EMBL" id="HBFC01013766">
    <property type="protein sequence ID" value="CAD8705364.1"/>
    <property type="molecule type" value="Transcribed_RNA"/>
</dbReference>
<feature type="transmembrane region" description="Helical" evidence="1">
    <location>
        <begin position="182"/>
        <end position="208"/>
    </location>
</feature>